<gene>
    <name evidence="1" type="ORF">QE369_002973</name>
</gene>
<dbReference type="GO" id="GO:0003746">
    <property type="term" value="F:translation elongation factor activity"/>
    <property type="evidence" value="ECO:0007669"/>
    <property type="project" value="UniProtKB-KW"/>
</dbReference>
<sequence>MIAAWLTKAAKPVIIVLLLILAAFVLGLLTIKTVNGMIGDAVTRTVAERNAFWTAGIEAANTKVAEAEARQARYALDLERDTNAKLDALRIRKEELETLNASLPNGGDCGLGRDRVRLLPH</sequence>
<name>A0AAJ2ES65_9HYPH</name>
<dbReference type="GO" id="GO:0016874">
    <property type="term" value="F:ligase activity"/>
    <property type="evidence" value="ECO:0007669"/>
    <property type="project" value="UniProtKB-KW"/>
</dbReference>
<dbReference type="RefSeq" id="WP_309771361.1">
    <property type="nucleotide sequence ID" value="NZ_JAVIZC010000003.1"/>
</dbReference>
<keyword evidence="1" id="KW-0648">Protein biosynthesis</keyword>
<evidence type="ECO:0000313" key="1">
    <source>
        <dbReference type="EMBL" id="MDR6102776.1"/>
    </source>
</evidence>
<dbReference type="Proteomes" id="UP001255601">
    <property type="component" value="Unassembled WGS sequence"/>
</dbReference>
<protein>
    <submittedName>
        <fullName evidence="1">Elongation factor P--beta-lysine ligase</fullName>
    </submittedName>
</protein>
<accession>A0AAJ2ES65</accession>
<proteinExistence type="predicted"/>
<dbReference type="EMBL" id="JAVIZC010000003">
    <property type="protein sequence ID" value="MDR6102776.1"/>
    <property type="molecule type" value="Genomic_DNA"/>
</dbReference>
<evidence type="ECO:0000313" key="2">
    <source>
        <dbReference type="Proteomes" id="UP001255601"/>
    </source>
</evidence>
<reference evidence="1" key="1">
    <citation type="submission" date="2023-08" db="EMBL/GenBank/DDBJ databases">
        <title>Functional and genomic diversity of the sorghum phyllosphere microbiome.</title>
        <authorList>
            <person name="Shade A."/>
        </authorList>
    </citation>
    <scope>NUCLEOTIDE SEQUENCE</scope>
    <source>
        <strain evidence="1">SORGH_AS_0974</strain>
    </source>
</reference>
<dbReference type="AlphaFoldDB" id="A0AAJ2ES65"/>
<keyword evidence="1" id="KW-0251">Elongation factor</keyword>
<organism evidence="1 2">
    <name type="scientific">Agrobacterium larrymoorei</name>
    <dbReference type="NCBI Taxonomy" id="160699"/>
    <lineage>
        <taxon>Bacteria</taxon>
        <taxon>Pseudomonadati</taxon>
        <taxon>Pseudomonadota</taxon>
        <taxon>Alphaproteobacteria</taxon>
        <taxon>Hyphomicrobiales</taxon>
        <taxon>Rhizobiaceae</taxon>
        <taxon>Rhizobium/Agrobacterium group</taxon>
        <taxon>Agrobacterium</taxon>
    </lineage>
</organism>
<comment type="caution">
    <text evidence="1">The sequence shown here is derived from an EMBL/GenBank/DDBJ whole genome shotgun (WGS) entry which is preliminary data.</text>
</comment>
<keyword evidence="1" id="KW-0436">Ligase</keyword>